<evidence type="ECO:0000313" key="2">
    <source>
        <dbReference type="Proteomes" id="UP000235672"/>
    </source>
</evidence>
<evidence type="ECO:0000313" key="1">
    <source>
        <dbReference type="EMBL" id="PMD17121.1"/>
    </source>
</evidence>
<protein>
    <recommendedName>
        <fullName evidence="3">C2H2-type domain-containing protein</fullName>
    </recommendedName>
</protein>
<dbReference type="EMBL" id="KZ613501">
    <property type="protein sequence ID" value="PMD17121.1"/>
    <property type="molecule type" value="Genomic_DNA"/>
</dbReference>
<gene>
    <name evidence="1" type="ORF">NA56DRAFT_579447</name>
</gene>
<reference evidence="1 2" key="1">
    <citation type="submission" date="2016-05" db="EMBL/GenBank/DDBJ databases">
        <title>A degradative enzymes factory behind the ericoid mycorrhizal symbiosis.</title>
        <authorList>
            <consortium name="DOE Joint Genome Institute"/>
            <person name="Martino E."/>
            <person name="Morin E."/>
            <person name="Grelet G."/>
            <person name="Kuo A."/>
            <person name="Kohler A."/>
            <person name="Daghino S."/>
            <person name="Barry K."/>
            <person name="Choi C."/>
            <person name="Cichocki N."/>
            <person name="Clum A."/>
            <person name="Copeland A."/>
            <person name="Hainaut M."/>
            <person name="Haridas S."/>
            <person name="Labutti K."/>
            <person name="Lindquist E."/>
            <person name="Lipzen A."/>
            <person name="Khouja H.-R."/>
            <person name="Murat C."/>
            <person name="Ohm R."/>
            <person name="Olson A."/>
            <person name="Spatafora J."/>
            <person name="Veneault-Fourrey C."/>
            <person name="Henrissat B."/>
            <person name="Grigoriev I."/>
            <person name="Martin F."/>
            <person name="Perotto S."/>
        </authorList>
    </citation>
    <scope>NUCLEOTIDE SEQUENCE [LARGE SCALE GENOMIC DNA]</scope>
    <source>
        <strain evidence="1 2">UAMH 7357</strain>
    </source>
</reference>
<organism evidence="1 2">
    <name type="scientific">Hyaloscypha hepaticicola</name>
    <dbReference type="NCBI Taxonomy" id="2082293"/>
    <lineage>
        <taxon>Eukaryota</taxon>
        <taxon>Fungi</taxon>
        <taxon>Dikarya</taxon>
        <taxon>Ascomycota</taxon>
        <taxon>Pezizomycotina</taxon>
        <taxon>Leotiomycetes</taxon>
        <taxon>Helotiales</taxon>
        <taxon>Hyaloscyphaceae</taxon>
        <taxon>Hyaloscypha</taxon>
    </lineage>
</organism>
<dbReference type="OrthoDB" id="2687452at2759"/>
<sequence length="263" mass="30079">MKPDPPKLNPYFPQQQYDSSSGGFQQIDNVRHTLSSLSWAKDSELLKLYTLTIPKGQLPYLQLLEKWTPTYETPAKVYLDEAKGSKKNQSPCMYPGGCNGKQKVFGRPADLERHYKNVHGTKDKFVCDHSKCPRSKDPFFRKDHFRDHLRDFHNEDIGCAKGRTKDEQKWQQAQKTWLAERVIKPKHWRCSRCLVKNHVAEVGWECSSCKTPCEEDRKITRIRLEAGQAAGVMQDSEVAEPNAYFAQLVTGAHGLERDGGLLG</sequence>
<dbReference type="Gene3D" id="3.30.160.60">
    <property type="entry name" value="Classic Zinc Finger"/>
    <property type="match status" value="1"/>
</dbReference>
<dbReference type="AlphaFoldDB" id="A0A2J6PSX6"/>
<accession>A0A2J6PSX6</accession>
<dbReference type="STRING" id="1745343.A0A2J6PSX6"/>
<proteinExistence type="predicted"/>
<dbReference type="Proteomes" id="UP000235672">
    <property type="component" value="Unassembled WGS sequence"/>
</dbReference>
<keyword evidence="2" id="KW-1185">Reference proteome</keyword>
<name>A0A2J6PSX6_9HELO</name>
<evidence type="ECO:0008006" key="3">
    <source>
        <dbReference type="Google" id="ProtNLM"/>
    </source>
</evidence>